<reference evidence="2" key="1">
    <citation type="submission" date="2021-05" db="EMBL/GenBank/DDBJ databases">
        <authorList>
            <person name="Pietrasiak N."/>
            <person name="Ward R."/>
            <person name="Stajich J.E."/>
            <person name="Kurbessoian T."/>
        </authorList>
    </citation>
    <scope>NUCLEOTIDE SEQUENCE</scope>
    <source>
        <strain evidence="2">GSE-TBD4-15B</strain>
    </source>
</reference>
<gene>
    <name evidence="2" type="ORF">KME07_06425</name>
</gene>
<comment type="caution">
    <text evidence="2">The sequence shown here is derived from an EMBL/GenBank/DDBJ whole genome shotgun (WGS) entry which is preliminary data.</text>
</comment>
<accession>A0A951U3Y0</accession>
<evidence type="ECO:0000313" key="3">
    <source>
        <dbReference type="Proteomes" id="UP000707356"/>
    </source>
</evidence>
<keyword evidence="1" id="KW-0812">Transmembrane</keyword>
<sequence length="128" mass="13686">MQLIDVLIEGSVILGCGYIATMFIAGLVTRHTPSPSALAAPELMDDPIINAVELWPAEPVRAAAKAMQPEARLIISEAELADPTDASLVLFAKSVKWPGSSKWAKTRKLSPNVRAGLIERLNAGRRAA</sequence>
<reference evidence="2" key="2">
    <citation type="journal article" date="2022" name="Microbiol. Resour. Announc.">
        <title>Metagenome Sequencing to Explore Phylogenomics of Terrestrial Cyanobacteria.</title>
        <authorList>
            <person name="Ward R.D."/>
            <person name="Stajich J.E."/>
            <person name="Johansen J.R."/>
            <person name="Huntemann M."/>
            <person name="Clum A."/>
            <person name="Foster B."/>
            <person name="Foster B."/>
            <person name="Roux S."/>
            <person name="Palaniappan K."/>
            <person name="Varghese N."/>
            <person name="Mukherjee S."/>
            <person name="Reddy T.B.K."/>
            <person name="Daum C."/>
            <person name="Copeland A."/>
            <person name="Chen I.A."/>
            <person name="Ivanova N.N."/>
            <person name="Kyrpides N.C."/>
            <person name="Shapiro N."/>
            <person name="Eloe-Fadrosh E.A."/>
            <person name="Pietrasiak N."/>
        </authorList>
    </citation>
    <scope>NUCLEOTIDE SEQUENCE</scope>
    <source>
        <strain evidence="2">GSE-TBD4-15B</strain>
    </source>
</reference>
<organism evidence="2 3">
    <name type="scientific">Pegethrix bostrychoides GSE-TBD4-15B</name>
    <dbReference type="NCBI Taxonomy" id="2839662"/>
    <lineage>
        <taxon>Bacteria</taxon>
        <taxon>Bacillati</taxon>
        <taxon>Cyanobacteriota</taxon>
        <taxon>Cyanophyceae</taxon>
        <taxon>Oculatellales</taxon>
        <taxon>Oculatellaceae</taxon>
        <taxon>Pegethrix</taxon>
    </lineage>
</organism>
<dbReference type="EMBL" id="JAHHHV010000029">
    <property type="protein sequence ID" value="MBW4465060.1"/>
    <property type="molecule type" value="Genomic_DNA"/>
</dbReference>
<protein>
    <submittedName>
        <fullName evidence="2">Uncharacterized protein</fullName>
    </submittedName>
</protein>
<evidence type="ECO:0000256" key="1">
    <source>
        <dbReference type="SAM" id="Phobius"/>
    </source>
</evidence>
<keyword evidence="1" id="KW-1133">Transmembrane helix</keyword>
<evidence type="ECO:0000313" key="2">
    <source>
        <dbReference type="EMBL" id="MBW4465060.1"/>
    </source>
</evidence>
<feature type="transmembrane region" description="Helical" evidence="1">
    <location>
        <begin position="6"/>
        <end position="28"/>
    </location>
</feature>
<name>A0A951U3Y0_9CYAN</name>
<keyword evidence="1" id="KW-0472">Membrane</keyword>
<dbReference type="AlphaFoldDB" id="A0A951U3Y0"/>
<proteinExistence type="predicted"/>
<dbReference type="Proteomes" id="UP000707356">
    <property type="component" value="Unassembled WGS sequence"/>
</dbReference>